<evidence type="ECO:0000256" key="6">
    <source>
        <dbReference type="ARBA" id="ARBA00022722"/>
    </source>
</evidence>
<dbReference type="PROSITE" id="PS50994">
    <property type="entry name" value="INTEGRASE"/>
    <property type="match status" value="1"/>
</dbReference>
<keyword evidence="6" id="KW-0540">Nuclease</keyword>
<dbReference type="GO" id="GO:0003677">
    <property type="term" value="F:DNA binding"/>
    <property type="evidence" value="ECO:0007669"/>
    <property type="project" value="UniProtKB-KW"/>
</dbReference>
<evidence type="ECO:0000256" key="16">
    <source>
        <dbReference type="ARBA" id="ARBA00022932"/>
    </source>
</evidence>
<keyword evidence="17" id="KW-0917">Virion maturation</keyword>
<evidence type="ECO:0000256" key="9">
    <source>
        <dbReference type="ARBA" id="ARBA00022759"/>
    </source>
</evidence>
<dbReference type="GO" id="GO:0008233">
    <property type="term" value="F:peptidase activity"/>
    <property type="evidence" value="ECO:0007669"/>
    <property type="project" value="UniProtKB-KW"/>
</dbReference>
<keyword evidence="16" id="KW-0239">DNA-directed DNA polymerase</keyword>
<evidence type="ECO:0000256" key="21">
    <source>
        <dbReference type="ARBA" id="ARBA00049244"/>
    </source>
</evidence>
<dbReference type="InterPro" id="IPR036397">
    <property type="entry name" value="RNaseH_sf"/>
</dbReference>
<evidence type="ECO:0000256" key="3">
    <source>
        <dbReference type="ARBA" id="ARBA00022612"/>
    </source>
</evidence>
<dbReference type="GO" id="GO:0046872">
    <property type="term" value="F:metal ion binding"/>
    <property type="evidence" value="ECO:0007669"/>
    <property type="project" value="UniProtKB-KW"/>
</dbReference>
<evidence type="ECO:0000256" key="5">
    <source>
        <dbReference type="ARBA" id="ARBA00022695"/>
    </source>
</evidence>
<comment type="catalytic activity">
    <reaction evidence="21">
        <text>DNA(n) + a 2'-deoxyribonucleoside 5'-triphosphate = DNA(n+1) + diphosphate</text>
        <dbReference type="Rhea" id="RHEA:22508"/>
        <dbReference type="Rhea" id="RHEA-COMP:17339"/>
        <dbReference type="Rhea" id="RHEA-COMP:17340"/>
        <dbReference type="ChEBI" id="CHEBI:33019"/>
        <dbReference type="ChEBI" id="CHEBI:61560"/>
        <dbReference type="ChEBI" id="CHEBI:173112"/>
        <dbReference type="EC" id="2.7.7.7"/>
    </reaction>
</comment>
<evidence type="ECO:0000256" key="12">
    <source>
        <dbReference type="ARBA" id="ARBA00022842"/>
    </source>
</evidence>
<dbReference type="SUPFAM" id="SSF53098">
    <property type="entry name" value="Ribonuclease H-like"/>
    <property type="match status" value="1"/>
</dbReference>
<keyword evidence="8" id="KW-0547">Nucleotide-binding</keyword>
<evidence type="ECO:0000256" key="7">
    <source>
        <dbReference type="ARBA" id="ARBA00022723"/>
    </source>
</evidence>
<feature type="compositionally biased region" description="Polar residues" evidence="22">
    <location>
        <begin position="208"/>
        <end position="220"/>
    </location>
</feature>
<keyword evidence="19" id="KW-0233">DNA recombination</keyword>
<keyword evidence="9" id="KW-0255">Endonuclease</keyword>
<keyword evidence="25" id="KW-1185">Reference proteome</keyword>
<proteinExistence type="predicted"/>
<comment type="function">
    <text evidence="1">The aspartyl protease (PR) mediates the proteolytic cleavages of the Gag and Gag-Pol polyproteins after assembly of the VLP.</text>
</comment>
<evidence type="ECO:0000256" key="11">
    <source>
        <dbReference type="ARBA" id="ARBA00022840"/>
    </source>
</evidence>
<comment type="caution">
    <text evidence="24">The sequence shown here is derived from an EMBL/GenBank/DDBJ whole genome shotgun (WGS) entry which is preliminary data.</text>
</comment>
<evidence type="ECO:0000256" key="1">
    <source>
        <dbReference type="ARBA" id="ARBA00002180"/>
    </source>
</evidence>
<dbReference type="Pfam" id="PF22936">
    <property type="entry name" value="Pol_BBD"/>
    <property type="match status" value="1"/>
</dbReference>
<dbReference type="GO" id="GO:0032196">
    <property type="term" value="P:transposition"/>
    <property type="evidence" value="ECO:0007669"/>
    <property type="project" value="UniProtKB-KW"/>
</dbReference>
<dbReference type="GO" id="GO:0006310">
    <property type="term" value="P:DNA recombination"/>
    <property type="evidence" value="ECO:0007669"/>
    <property type="project" value="UniProtKB-KW"/>
</dbReference>
<dbReference type="GO" id="GO:0003723">
    <property type="term" value="F:RNA binding"/>
    <property type="evidence" value="ECO:0007669"/>
    <property type="project" value="UniProtKB-KW"/>
</dbReference>
<evidence type="ECO:0000256" key="8">
    <source>
        <dbReference type="ARBA" id="ARBA00022741"/>
    </source>
</evidence>
<dbReference type="AlphaFoldDB" id="A0A922N1N2"/>
<keyword evidence="3" id="KW-1188">Viral release from host cell</keyword>
<feature type="region of interest" description="Disordered" evidence="22">
    <location>
        <begin position="164"/>
        <end position="230"/>
    </location>
</feature>
<keyword evidence="18" id="KW-0238">DNA-binding</keyword>
<dbReference type="GO" id="GO:0003964">
    <property type="term" value="F:RNA-directed DNA polymerase activity"/>
    <property type="evidence" value="ECO:0007669"/>
    <property type="project" value="UniProtKB-KW"/>
</dbReference>
<dbReference type="GO" id="GO:0005524">
    <property type="term" value="F:ATP binding"/>
    <property type="evidence" value="ECO:0007669"/>
    <property type="project" value="UniProtKB-KW"/>
</dbReference>
<dbReference type="InterPro" id="IPR057670">
    <property type="entry name" value="SH3_retrovirus"/>
</dbReference>
<dbReference type="InterPro" id="IPR039537">
    <property type="entry name" value="Retrotran_Ty1/copia-like"/>
</dbReference>
<keyword evidence="16" id="KW-0808">Transferase</keyword>
<dbReference type="InterPro" id="IPR001584">
    <property type="entry name" value="Integrase_cat-core"/>
</dbReference>
<evidence type="ECO:0000256" key="18">
    <source>
        <dbReference type="ARBA" id="ARBA00023125"/>
    </source>
</evidence>
<reference evidence="25" key="1">
    <citation type="journal article" date="2022" name="Microb. Genom.">
        <title>A global pangenome for the wheat fungal pathogen Pyrenophora tritici-repentis and prediction of effector protein structural homology.</title>
        <authorList>
            <person name="Moolhuijzen P.M."/>
            <person name="See P.T."/>
            <person name="Shi G."/>
            <person name="Powell H.R."/>
            <person name="Cockram J."/>
            <person name="Jorgensen L.N."/>
            <person name="Benslimane H."/>
            <person name="Strelkov S.E."/>
            <person name="Turner J."/>
            <person name="Liu Z."/>
            <person name="Moffat C.S."/>
        </authorList>
    </citation>
    <scope>NUCLEOTIDE SEQUENCE [LARGE SCALE GENOMIC DNA]</scope>
</reference>
<evidence type="ECO:0000256" key="20">
    <source>
        <dbReference type="ARBA" id="ARBA00048173"/>
    </source>
</evidence>
<dbReference type="Pfam" id="PF13976">
    <property type="entry name" value="gag_pre-integrs"/>
    <property type="match status" value="1"/>
</dbReference>
<dbReference type="GO" id="GO:0004519">
    <property type="term" value="F:endonuclease activity"/>
    <property type="evidence" value="ECO:0007669"/>
    <property type="project" value="UniProtKB-KW"/>
</dbReference>
<dbReference type="GO" id="GO:0003887">
    <property type="term" value="F:DNA-directed DNA polymerase activity"/>
    <property type="evidence" value="ECO:0007669"/>
    <property type="project" value="UniProtKB-KW"/>
</dbReference>
<evidence type="ECO:0000256" key="22">
    <source>
        <dbReference type="SAM" id="MobiDB-lite"/>
    </source>
</evidence>
<evidence type="ECO:0000256" key="14">
    <source>
        <dbReference type="ARBA" id="ARBA00022908"/>
    </source>
</evidence>
<evidence type="ECO:0000256" key="2">
    <source>
        <dbReference type="ARBA" id="ARBA00022578"/>
    </source>
</evidence>
<keyword evidence="10" id="KW-0378">Hydrolase</keyword>
<dbReference type="PANTHER" id="PTHR42648:SF11">
    <property type="entry name" value="TRANSPOSON TY4-P GAG-POL POLYPROTEIN"/>
    <property type="match status" value="1"/>
</dbReference>
<sequence>MSMEQYKSDRHRYEKEQSSFQHIMTLIQSSVSPHYYAHAVSPDKTLREWIANLQLTVGVDDETEKDRARERYLAALRPMRSAAQWDTWLADTTTKDFLAAVNKIAPIWATNFQDNGRGAVGMSRKEMMKRFREHMMINHPLRSGKHKAAMAAYDGPYGSTLAGGEYDQELSGTPHSSKSAPSTKMKPGQTPLTTYRGRPRKQRRTGADPNTNVQAGSTKSTLKRSSEQDSFTTAGITDVDAALTTIARSGTAEHTYPLARSFILDSGATCHITNNPDRIYNYRPSSLGDYIWAGSIKIWIRGYGTTDITLQHQHGTTKLVLRDVAICPEIVCNLVSFRLLRQRGIWWDTKSNPTNLRGPDDQVIGNLSETFGQWVLEYSPLPQAFVHTRAITTRTQRGPKKASAMLWHKRLGHPGPAAIEHLVQQSEGVRVQGVTTVQCDSCGRAKSKRQIRRLPRTNDEGPGERLAIDFHTYEVQAITKEKSQMLITDRFSGLQWDLYFTDNRTAKSIIRLLTTFFLFMKNHYNISVKTIESDNEITTVKPDVERWLATQGIRVEPSAPDTQAQNGGAERSGGVNKEKARAMRLDANLSWELWPEITRAAVYLYNRTPNYNNHWKTPYEVFFTRVAFSNGIVTSLRKPNLTHLKAYGCKAFAMTDDTHRGKSRLQRLDPKAWIGYLVGYRSSNIYRIWIPSLAKVMSTRDVVFDEQSIFDGKTEDLMDNLMHNTLEEIATHVRTIELPTPAQQPETESFYEDSPPEESLAQDSEGDQPGYYQGRKIRDSYPTPPATPPPAALLARLMAGASLDEKDRQGTPKTAPWAAAFMAGTQAGKVGEYRGVAMDKAAIVRMLAKGLKPHRT</sequence>
<evidence type="ECO:0000256" key="15">
    <source>
        <dbReference type="ARBA" id="ARBA00022918"/>
    </source>
</evidence>
<feature type="region of interest" description="Disordered" evidence="22">
    <location>
        <begin position="735"/>
        <end position="791"/>
    </location>
</feature>
<comment type="catalytic activity">
    <reaction evidence="20">
        <text>DNA(n) + a 2'-deoxyribonucleoside 5'-triphosphate = DNA(n+1) + diphosphate</text>
        <dbReference type="Rhea" id="RHEA:22508"/>
        <dbReference type="Rhea" id="RHEA-COMP:17339"/>
        <dbReference type="Rhea" id="RHEA-COMP:17340"/>
        <dbReference type="ChEBI" id="CHEBI:33019"/>
        <dbReference type="ChEBI" id="CHEBI:61560"/>
        <dbReference type="ChEBI" id="CHEBI:173112"/>
        <dbReference type="EC" id="2.7.7.49"/>
    </reaction>
</comment>
<dbReference type="EMBL" id="NRDI02000047">
    <property type="protein sequence ID" value="KAI1507292.1"/>
    <property type="molecule type" value="Genomic_DNA"/>
</dbReference>
<keyword evidence="14" id="KW-0229">DNA integration</keyword>
<protein>
    <submittedName>
        <fullName evidence="24">GAG-pre-integrase domain containing protein</fullName>
    </submittedName>
</protein>
<keyword evidence="4" id="KW-0645">Protease</keyword>
<dbReference type="Proteomes" id="UP000249757">
    <property type="component" value="Unassembled WGS sequence"/>
</dbReference>
<keyword evidence="15" id="KW-0695">RNA-directed DNA polymerase</keyword>
<gene>
    <name evidence="24" type="ORF">Ptr86124_013788</name>
</gene>
<evidence type="ECO:0000259" key="23">
    <source>
        <dbReference type="PROSITE" id="PS50994"/>
    </source>
</evidence>
<keyword evidence="13" id="KW-0694">RNA-binding</keyword>
<dbReference type="Gene3D" id="3.30.420.10">
    <property type="entry name" value="Ribonuclease H-like superfamily/Ribonuclease H"/>
    <property type="match status" value="1"/>
</dbReference>
<evidence type="ECO:0000256" key="13">
    <source>
        <dbReference type="ARBA" id="ARBA00022884"/>
    </source>
</evidence>
<keyword evidence="7" id="KW-0479">Metal-binding</keyword>
<feature type="compositionally biased region" description="Polar residues" evidence="22">
    <location>
        <begin position="170"/>
        <end position="182"/>
    </location>
</feature>
<feature type="domain" description="Integrase catalytic" evidence="23">
    <location>
        <begin position="458"/>
        <end position="626"/>
    </location>
</feature>
<keyword evidence="2" id="KW-0815">Transposition</keyword>
<dbReference type="GO" id="GO:0015074">
    <property type="term" value="P:DNA integration"/>
    <property type="evidence" value="ECO:0007669"/>
    <property type="project" value="UniProtKB-KW"/>
</dbReference>
<feature type="region of interest" description="Disordered" evidence="22">
    <location>
        <begin position="556"/>
        <end position="577"/>
    </location>
</feature>
<evidence type="ECO:0000256" key="17">
    <source>
        <dbReference type="ARBA" id="ARBA00023113"/>
    </source>
</evidence>
<evidence type="ECO:0000256" key="19">
    <source>
        <dbReference type="ARBA" id="ARBA00023172"/>
    </source>
</evidence>
<accession>A0A922N1N2</accession>
<evidence type="ECO:0000313" key="24">
    <source>
        <dbReference type="EMBL" id="KAI1507292.1"/>
    </source>
</evidence>
<dbReference type="PANTHER" id="PTHR42648">
    <property type="entry name" value="TRANSPOSASE, PUTATIVE-RELATED"/>
    <property type="match status" value="1"/>
</dbReference>
<organism evidence="24 25">
    <name type="scientific">Pyrenophora tritici-repentis</name>
    <dbReference type="NCBI Taxonomy" id="45151"/>
    <lineage>
        <taxon>Eukaryota</taxon>
        <taxon>Fungi</taxon>
        <taxon>Dikarya</taxon>
        <taxon>Ascomycota</taxon>
        <taxon>Pezizomycotina</taxon>
        <taxon>Dothideomycetes</taxon>
        <taxon>Pleosporomycetidae</taxon>
        <taxon>Pleosporales</taxon>
        <taxon>Pleosporineae</taxon>
        <taxon>Pleosporaceae</taxon>
        <taxon>Pyrenophora</taxon>
    </lineage>
</organism>
<keyword evidence="11" id="KW-0067">ATP-binding</keyword>
<keyword evidence="5" id="KW-0548">Nucleotidyltransferase</keyword>
<keyword evidence="12" id="KW-0460">Magnesium</keyword>
<dbReference type="GO" id="GO:0005634">
    <property type="term" value="C:nucleus"/>
    <property type="evidence" value="ECO:0007669"/>
    <property type="project" value="UniProtKB-ARBA"/>
</dbReference>
<evidence type="ECO:0000256" key="4">
    <source>
        <dbReference type="ARBA" id="ARBA00022670"/>
    </source>
</evidence>
<feature type="compositionally biased region" description="Pro residues" evidence="22">
    <location>
        <begin position="782"/>
        <end position="791"/>
    </location>
</feature>
<evidence type="ECO:0000313" key="25">
    <source>
        <dbReference type="Proteomes" id="UP000249757"/>
    </source>
</evidence>
<dbReference type="Pfam" id="PF25597">
    <property type="entry name" value="SH3_retrovirus"/>
    <property type="match status" value="1"/>
</dbReference>
<dbReference type="InterPro" id="IPR025724">
    <property type="entry name" value="GAG-pre-integrase_dom"/>
</dbReference>
<dbReference type="InterPro" id="IPR012337">
    <property type="entry name" value="RNaseH-like_sf"/>
</dbReference>
<dbReference type="GO" id="GO:0006508">
    <property type="term" value="P:proteolysis"/>
    <property type="evidence" value="ECO:0007669"/>
    <property type="project" value="UniProtKB-KW"/>
</dbReference>
<dbReference type="InterPro" id="IPR054722">
    <property type="entry name" value="PolX-like_BBD"/>
</dbReference>
<name>A0A922N1N2_9PLEO</name>
<evidence type="ECO:0000256" key="10">
    <source>
        <dbReference type="ARBA" id="ARBA00022801"/>
    </source>
</evidence>